<evidence type="ECO:0000313" key="2">
    <source>
        <dbReference type="Proteomes" id="UP000824533"/>
    </source>
</evidence>
<dbReference type="EMBL" id="CM034407">
    <property type="protein sequence ID" value="KAJ0172805.1"/>
    <property type="molecule type" value="Genomic_DNA"/>
</dbReference>
<dbReference type="Proteomes" id="UP000824533">
    <property type="component" value="Linkage Group LG21"/>
</dbReference>
<keyword evidence="2" id="KW-1185">Reference proteome</keyword>
<gene>
    <name evidence="1" type="ORF">K1T71_011944</name>
</gene>
<evidence type="ECO:0000313" key="1">
    <source>
        <dbReference type="EMBL" id="KAJ0172805.1"/>
    </source>
</evidence>
<name>A0ACC1CMG2_9NEOP</name>
<proteinExistence type="predicted"/>
<sequence length="528" mass="61664">MDIVVDKEKCENKTKNIRPESSKRKTVYLDRLINSLHEFAQNCTLHGVRYIADKKLRHAERWFWTIVVLASISICGFLIRNVWVKWESSIIITLNETPVPANSVYYPSLTICPQIKIRKEYIDNETAPYLYEPYEINRTQFERYTDIAVICDYTILSRNIVNYMVADRNRKGIKSNHYHYNVNIDKVVDMALDFEDMFESCKWDTYSIPCQSLFRKVLIKDGVCYTTNVLDEDKIIRVENGVNKLFLSNRTDVNEVDSIEGYLNDSFATFEITLRQNSEHNGSICKNQNIGFFVHLQDPIDMPKASIWPYAVKTNQIMSLALKFDSVYTSQNLKSYPVGNRKCYFSDERHLNFFVIYTKSNCRMECVSNYTKELCTCVAFYMPHDNKSIICSAFYRRCIYVAETLILNRLRPKKIELVLKKYSFIKNMRNLINRSKIFSNKCHCLPACNKVNYDAEVMIIGHNFNSPKNLSCTDDKVCGTKRNNYKYSRVQWNYKRSSFVGTIRSNTMVLTDVIAQSGFFLAFHSSPS</sequence>
<protein>
    <submittedName>
        <fullName evidence="1">Uncharacterized protein</fullName>
    </submittedName>
</protein>
<reference evidence="1 2" key="1">
    <citation type="journal article" date="2021" name="Front. Genet.">
        <title>Chromosome-Level Genome Assembly Reveals Significant Gene Expansion in the Toll and IMD Signaling Pathways of Dendrolimus kikuchii.</title>
        <authorList>
            <person name="Zhou J."/>
            <person name="Wu P."/>
            <person name="Xiong Z."/>
            <person name="Liu N."/>
            <person name="Zhao N."/>
            <person name="Ji M."/>
            <person name="Qiu Y."/>
            <person name="Yang B."/>
        </authorList>
    </citation>
    <scope>NUCLEOTIDE SEQUENCE [LARGE SCALE GENOMIC DNA]</scope>
    <source>
        <strain evidence="1">Ann1</strain>
    </source>
</reference>
<comment type="caution">
    <text evidence="1">The sequence shown here is derived from an EMBL/GenBank/DDBJ whole genome shotgun (WGS) entry which is preliminary data.</text>
</comment>
<organism evidence="1 2">
    <name type="scientific">Dendrolimus kikuchii</name>
    <dbReference type="NCBI Taxonomy" id="765133"/>
    <lineage>
        <taxon>Eukaryota</taxon>
        <taxon>Metazoa</taxon>
        <taxon>Ecdysozoa</taxon>
        <taxon>Arthropoda</taxon>
        <taxon>Hexapoda</taxon>
        <taxon>Insecta</taxon>
        <taxon>Pterygota</taxon>
        <taxon>Neoptera</taxon>
        <taxon>Endopterygota</taxon>
        <taxon>Lepidoptera</taxon>
        <taxon>Glossata</taxon>
        <taxon>Ditrysia</taxon>
        <taxon>Bombycoidea</taxon>
        <taxon>Lasiocampidae</taxon>
        <taxon>Dendrolimus</taxon>
    </lineage>
</organism>
<accession>A0ACC1CMG2</accession>